<dbReference type="InterPro" id="IPR050428">
    <property type="entry name" value="TCS_sensor_his_kinase"/>
</dbReference>
<sequence>MKSWSLKRRMSIVSALVLMLAFSIIYLVTKTAYTSASKARIQESLTAQIYALMAVAEDRDAQLTIPEILRNDQLNHLNSGLVAYVLDVDGDLIWRSRSSDTYAVLPDISLNYSLQKLTESTLDGRAMFWIGDRIVWEHENEMEGEYLFLIGEKQSILSAQVREYKREIATWLWITMFVLIFVLVFALNISLNPLKDAQQQIELISGGDADRVKGEFPKELAPLTTSVNLLLKSEALQKQRYRDTLGNLAHSLKTPLAVINSELQNFPDSQQQTQLIKQVERINDIVRYQLNRSVVTAGQTMRRKSMVEPEANKIIDALRKVHAAKNISIDANVGSETFFPGEQGDLMELVGNLADNACKWAASKVIIDISSNLEELLLSVQDDGPGVPAEKRKLILDRGKRLDQQAEGQGLGLSIVMDIIKTYQGDIQIDDSDLGGAWFKVNIPL</sequence>
<keyword evidence="9" id="KW-0067">ATP-binding</keyword>
<evidence type="ECO:0000256" key="8">
    <source>
        <dbReference type="ARBA" id="ARBA00022777"/>
    </source>
</evidence>
<comment type="caution">
    <text evidence="14">The sequence shown here is derived from an EMBL/GenBank/DDBJ whole genome shotgun (WGS) entry which is preliminary data.</text>
</comment>
<dbReference type="InterPro" id="IPR036890">
    <property type="entry name" value="HATPase_C_sf"/>
</dbReference>
<evidence type="ECO:0000256" key="5">
    <source>
        <dbReference type="ARBA" id="ARBA00022679"/>
    </source>
</evidence>
<evidence type="ECO:0000256" key="9">
    <source>
        <dbReference type="ARBA" id="ARBA00022840"/>
    </source>
</evidence>
<dbReference type="CDD" id="cd16954">
    <property type="entry name" value="HATPase_PhoQ-like"/>
    <property type="match status" value="1"/>
</dbReference>
<dbReference type="PANTHER" id="PTHR45436:SF4">
    <property type="entry name" value="SENSOR PROTEIN PHOQ"/>
    <property type="match status" value="1"/>
</dbReference>
<dbReference type="GO" id="GO:0005886">
    <property type="term" value="C:plasma membrane"/>
    <property type="evidence" value="ECO:0007669"/>
    <property type="project" value="TreeGrafter"/>
</dbReference>
<dbReference type="OrthoDB" id="9809567at2"/>
<organism evidence="14 15">
    <name type="scientific">Aliikangiella coralliicola</name>
    <dbReference type="NCBI Taxonomy" id="2592383"/>
    <lineage>
        <taxon>Bacteria</taxon>
        <taxon>Pseudomonadati</taxon>
        <taxon>Pseudomonadota</taxon>
        <taxon>Gammaproteobacteria</taxon>
        <taxon>Oceanospirillales</taxon>
        <taxon>Pleioneaceae</taxon>
        <taxon>Aliikangiella</taxon>
    </lineage>
</organism>
<dbReference type="InterPro" id="IPR036097">
    <property type="entry name" value="HisK_dim/P_sf"/>
</dbReference>
<dbReference type="GO" id="GO:0000155">
    <property type="term" value="F:phosphorelay sensor kinase activity"/>
    <property type="evidence" value="ECO:0007669"/>
    <property type="project" value="InterPro"/>
</dbReference>
<evidence type="ECO:0000256" key="2">
    <source>
        <dbReference type="ARBA" id="ARBA00004370"/>
    </source>
</evidence>
<reference evidence="14 15" key="1">
    <citation type="submission" date="2019-07" db="EMBL/GenBank/DDBJ databases">
        <title>Draft genome for Aliikangiella sp. M105.</title>
        <authorList>
            <person name="Wang G."/>
        </authorList>
    </citation>
    <scope>NUCLEOTIDE SEQUENCE [LARGE SCALE GENOMIC DNA]</scope>
    <source>
        <strain evidence="14 15">M105</strain>
    </source>
</reference>
<evidence type="ECO:0000256" key="1">
    <source>
        <dbReference type="ARBA" id="ARBA00000085"/>
    </source>
</evidence>
<dbReference type="InterPro" id="IPR003661">
    <property type="entry name" value="HisK_dim/P_dom"/>
</dbReference>
<evidence type="ECO:0000256" key="10">
    <source>
        <dbReference type="ARBA" id="ARBA00022989"/>
    </source>
</evidence>
<evidence type="ECO:0000313" key="14">
    <source>
        <dbReference type="EMBL" id="TQV84900.1"/>
    </source>
</evidence>
<comment type="catalytic activity">
    <reaction evidence="1">
        <text>ATP + protein L-histidine = ADP + protein N-phospho-L-histidine.</text>
        <dbReference type="EC" id="2.7.13.3"/>
    </reaction>
</comment>
<evidence type="ECO:0000256" key="3">
    <source>
        <dbReference type="ARBA" id="ARBA00012438"/>
    </source>
</evidence>
<evidence type="ECO:0000256" key="7">
    <source>
        <dbReference type="ARBA" id="ARBA00022741"/>
    </source>
</evidence>
<protein>
    <recommendedName>
        <fullName evidence="3">histidine kinase</fullName>
        <ecNumber evidence="3">2.7.13.3</ecNumber>
    </recommendedName>
</protein>
<dbReference type="Gene3D" id="3.30.565.10">
    <property type="entry name" value="Histidine kinase-like ATPase, C-terminal domain"/>
    <property type="match status" value="1"/>
</dbReference>
<dbReference type="EMBL" id="VIKS01000013">
    <property type="protein sequence ID" value="TQV84900.1"/>
    <property type="molecule type" value="Genomic_DNA"/>
</dbReference>
<keyword evidence="11 12" id="KW-0472">Membrane</keyword>
<dbReference type="SUPFAM" id="SSF55874">
    <property type="entry name" value="ATPase domain of HSP90 chaperone/DNA topoisomerase II/histidine kinase"/>
    <property type="match status" value="1"/>
</dbReference>
<comment type="subcellular location">
    <subcellularLocation>
        <location evidence="2">Membrane</location>
    </subcellularLocation>
</comment>
<name>A0A545U600_9GAMM</name>
<dbReference type="SMART" id="SM00387">
    <property type="entry name" value="HATPase_c"/>
    <property type="match status" value="1"/>
</dbReference>
<dbReference type="PANTHER" id="PTHR45436">
    <property type="entry name" value="SENSOR HISTIDINE KINASE YKOH"/>
    <property type="match status" value="1"/>
</dbReference>
<dbReference type="Proteomes" id="UP000315439">
    <property type="component" value="Unassembled WGS sequence"/>
</dbReference>
<feature type="domain" description="Histidine kinase" evidence="13">
    <location>
        <begin position="247"/>
        <end position="445"/>
    </location>
</feature>
<dbReference type="AlphaFoldDB" id="A0A545U600"/>
<dbReference type="RefSeq" id="WP_142933427.1">
    <property type="nucleotide sequence ID" value="NZ_ML660169.1"/>
</dbReference>
<dbReference type="GO" id="GO:0005524">
    <property type="term" value="F:ATP binding"/>
    <property type="evidence" value="ECO:0007669"/>
    <property type="project" value="UniProtKB-KW"/>
</dbReference>
<dbReference type="CDD" id="cd00082">
    <property type="entry name" value="HisKA"/>
    <property type="match status" value="1"/>
</dbReference>
<dbReference type="InterPro" id="IPR005467">
    <property type="entry name" value="His_kinase_dom"/>
</dbReference>
<dbReference type="Pfam" id="PF02518">
    <property type="entry name" value="HATPase_c"/>
    <property type="match status" value="1"/>
</dbReference>
<keyword evidence="6 12" id="KW-0812">Transmembrane</keyword>
<dbReference type="InterPro" id="IPR003594">
    <property type="entry name" value="HATPase_dom"/>
</dbReference>
<evidence type="ECO:0000256" key="11">
    <source>
        <dbReference type="ARBA" id="ARBA00023136"/>
    </source>
</evidence>
<dbReference type="InterPro" id="IPR058619">
    <property type="entry name" value="PhoQ/CarS-like_HATPase"/>
</dbReference>
<accession>A0A545U600</accession>
<keyword evidence="8" id="KW-0418">Kinase</keyword>
<keyword evidence="4" id="KW-0597">Phosphoprotein</keyword>
<proteinExistence type="predicted"/>
<dbReference type="EC" id="2.7.13.3" evidence="3"/>
<dbReference type="PROSITE" id="PS50109">
    <property type="entry name" value="HIS_KIN"/>
    <property type="match status" value="1"/>
</dbReference>
<evidence type="ECO:0000259" key="13">
    <source>
        <dbReference type="PROSITE" id="PS50109"/>
    </source>
</evidence>
<keyword evidence="7" id="KW-0547">Nucleotide-binding</keyword>
<feature type="transmembrane region" description="Helical" evidence="12">
    <location>
        <begin position="171"/>
        <end position="191"/>
    </location>
</feature>
<evidence type="ECO:0000313" key="15">
    <source>
        <dbReference type="Proteomes" id="UP000315439"/>
    </source>
</evidence>
<keyword evidence="5" id="KW-0808">Transferase</keyword>
<dbReference type="PRINTS" id="PR00344">
    <property type="entry name" value="BCTRLSENSOR"/>
</dbReference>
<dbReference type="InterPro" id="IPR004358">
    <property type="entry name" value="Sig_transdc_His_kin-like_C"/>
</dbReference>
<dbReference type="SUPFAM" id="SSF47384">
    <property type="entry name" value="Homodimeric domain of signal transducing histidine kinase"/>
    <property type="match status" value="1"/>
</dbReference>
<evidence type="ECO:0000256" key="4">
    <source>
        <dbReference type="ARBA" id="ARBA00022553"/>
    </source>
</evidence>
<evidence type="ECO:0000256" key="12">
    <source>
        <dbReference type="SAM" id="Phobius"/>
    </source>
</evidence>
<gene>
    <name evidence="14" type="ORF">FLL46_21115</name>
</gene>
<evidence type="ECO:0000256" key="6">
    <source>
        <dbReference type="ARBA" id="ARBA00022692"/>
    </source>
</evidence>
<dbReference type="Gene3D" id="1.10.287.130">
    <property type="match status" value="1"/>
</dbReference>
<keyword evidence="15" id="KW-1185">Reference proteome</keyword>
<keyword evidence="10 12" id="KW-1133">Transmembrane helix</keyword>